<dbReference type="AGR" id="MGI:3703165"/>
<reference evidence="1" key="6">
    <citation type="submission" date="2004-03" db="EMBL/GenBank/DDBJ databases">
        <authorList>
            <person name="Arakawa T."/>
            <person name="Carninci P."/>
            <person name="Fukuda S."/>
            <person name="Hashizume W."/>
            <person name="Hayashida K."/>
            <person name="Hori F."/>
            <person name="Iida J."/>
            <person name="Imamura K."/>
            <person name="Imotani K."/>
            <person name="Itoh M."/>
            <person name="Kanagawa S."/>
            <person name="Kawai J."/>
            <person name="Kojima M."/>
            <person name="Konno H."/>
            <person name="Murata M."/>
            <person name="Nakamura M."/>
            <person name="Ninomiya N."/>
            <person name="Nishiyori H."/>
            <person name="Nomura K."/>
            <person name="Ohno M."/>
            <person name="Sakazume N."/>
            <person name="Sano H."/>
            <person name="Sasaki D."/>
            <person name="Shibata K."/>
            <person name="Shiraki T."/>
            <person name="Tagami M."/>
            <person name="Tagami Y."/>
            <person name="Waki K."/>
            <person name="Watahiki A."/>
            <person name="Muramatsu M."/>
            <person name="Hayashizaki Y."/>
        </authorList>
    </citation>
    <scope>NUCLEOTIDE SEQUENCE</scope>
    <source>
        <strain evidence="1">C57BL/6J</strain>
        <tissue evidence="1">Spleen</tissue>
    </source>
</reference>
<gene>
    <name evidence="2" type="primary">Gm13262</name>
    <name evidence="2" type="synonym">OTTMUSG00000011195</name>
    <name evidence="2" type="synonym">Taf3</name>
</gene>
<reference evidence="1" key="2">
    <citation type="journal article" date="2000" name="Genome Res.">
        <title>Normalization and subtraction of cap-trapper-selected cDNAs to prepare full-length cDNA libraries for rapid discovery of new genes.</title>
        <authorList>
            <person name="Carninci P."/>
            <person name="Shibata Y."/>
            <person name="Hayatsu N."/>
            <person name="Sugahara Y."/>
            <person name="Shibata K."/>
            <person name="Itoh M."/>
            <person name="Konno H."/>
            <person name="Okazaki Y."/>
            <person name="Muramatsu M."/>
            <person name="Hayashizaki Y."/>
        </authorList>
    </citation>
    <scope>NUCLEOTIDE SEQUENCE</scope>
    <source>
        <strain evidence="1">C57BL/6J</strain>
        <tissue evidence="1">Spleen</tissue>
    </source>
</reference>
<evidence type="ECO:0000313" key="1">
    <source>
        <dbReference type="EMBL" id="BAE25551.1"/>
    </source>
</evidence>
<organism evidence="1">
    <name type="scientific">Mus musculus</name>
    <name type="common">Mouse</name>
    <dbReference type="NCBI Taxonomy" id="10090"/>
    <lineage>
        <taxon>Eukaryota</taxon>
        <taxon>Metazoa</taxon>
        <taxon>Chordata</taxon>
        <taxon>Craniata</taxon>
        <taxon>Vertebrata</taxon>
        <taxon>Euteleostomi</taxon>
        <taxon>Mammalia</taxon>
        <taxon>Eutheria</taxon>
        <taxon>Euarchontoglires</taxon>
        <taxon>Glires</taxon>
        <taxon>Rodentia</taxon>
        <taxon>Myomorpha</taxon>
        <taxon>Muroidea</taxon>
        <taxon>Muridae</taxon>
        <taxon>Murinae</taxon>
        <taxon>Mus</taxon>
        <taxon>Mus</taxon>
    </lineage>
</organism>
<protein>
    <submittedName>
        <fullName evidence="1">Uncharacterized protein</fullName>
    </submittedName>
</protein>
<reference evidence="1" key="3">
    <citation type="journal article" date="2000" name="Genome Res.">
        <title>RIKEN integrated sequence analysis (RISA) system--384-format sequencing pipeline with 384 multicapillary sequencer.</title>
        <authorList>
            <person name="Shibata K."/>
            <person name="Itoh M."/>
            <person name="Aizawa K."/>
            <person name="Nagaoka S."/>
            <person name="Sasaki N."/>
            <person name="Carninci P."/>
            <person name="Konno H."/>
            <person name="Akiyama J."/>
            <person name="Nishi K."/>
            <person name="Kitsunai T."/>
            <person name="Tashiro H."/>
            <person name="Itoh M."/>
            <person name="Sumi N."/>
            <person name="Ishii Y."/>
            <person name="Nakamura S."/>
            <person name="Hazama M."/>
            <person name="Nishine T."/>
            <person name="Harada A."/>
            <person name="Yamamoto R."/>
            <person name="Matsumoto H."/>
            <person name="Sakaguchi S."/>
            <person name="Ikegami T."/>
            <person name="Kashiwagi K."/>
            <person name="Fujiwake S."/>
            <person name="Inoue K."/>
            <person name="Togawa Y."/>
            <person name="Izawa M."/>
            <person name="Ohara E."/>
            <person name="Watahiki M."/>
            <person name="Yoneda Y."/>
            <person name="Ishikawa T."/>
            <person name="Ozawa K."/>
            <person name="Tanaka T."/>
            <person name="Matsuura S."/>
            <person name="Kawai J."/>
            <person name="Okazaki Y."/>
            <person name="Muramatsu M."/>
            <person name="Inoue Y."/>
            <person name="Kira A."/>
            <person name="Hayashizaki Y."/>
        </authorList>
    </citation>
    <scope>NUCLEOTIDE SEQUENCE</scope>
    <source>
        <strain evidence="1">C57BL/6J</strain>
        <tissue evidence="1">Spleen</tissue>
    </source>
</reference>
<dbReference type="AlphaFoldDB" id="Q3UP46"/>
<accession>Q3UP46</accession>
<reference evidence="1" key="1">
    <citation type="journal article" date="1999" name="Methods Enzymol.">
        <title>High-efficiency full-length cDNA cloning.</title>
        <authorList>
            <person name="Carninci P."/>
            <person name="Hayashizaki Y."/>
        </authorList>
    </citation>
    <scope>NUCLEOTIDE SEQUENCE</scope>
    <source>
        <strain evidence="1">C57BL/6J</strain>
        <tissue evidence="1">Spleen</tissue>
    </source>
</reference>
<reference evidence="1" key="7">
    <citation type="journal article" date="2005" name="Science">
        <title>The Transcriptional Landscape of the Mammalian Genome.</title>
        <authorList>
            <consortium name="The FANTOM Consortium"/>
            <consortium name="Riken Genome Exploration Research Group and Genome Science Group (Genome Network Project Core Group)"/>
        </authorList>
    </citation>
    <scope>NUCLEOTIDE SEQUENCE</scope>
    <source>
        <strain evidence="1">C57BL/6J</strain>
        <tissue evidence="1">Spleen</tissue>
    </source>
</reference>
<proteinExistence type="evidence at transcript level"/>
<reference evidence="1" key="4">
    <citation type="journal article" date="2001" name="Nature">
        <title>Functional annotation of a full-length mouse cDNA collection.</title>
        <authorList>
            <consortium name="The RIKEN Genome Exploration Research Group Phase II Team and the FANTOM Consortium"/>
        </authorList>
    </citation>
    <scope>NUCLEOTIDE SEQUENCE</scope>
    <source>
        <strain evidence="1">C57BL/6J</strain>
        <tissue evidence="1">Spleen</tissue>
    </source>
</reference>
<name>Q3UP46_MOUSE</name>
<reference evidence="1" key="8">
    <citation type="journal article" date="2005" name="Science">
        <title>Antisense Transcription in the Mammalian Transcriptome.</title>
        <authorList>
            <consortium name="RIKEN Genome Exploration Research Group and Genome Science Group (Genome Network Project Core Group) and the FANTOM Consortium"/>
        </authorList>
    </citation>
    <scope>NUCLEOTIDE SEQUENCE</scope>
    <source>
        <strain evidence="1">C57BL/6J</strain>
        <tissue evidence="1">Spleen</tissue>
    </source>
</reference>
<dbReference type="MGI" id="MGI:3703165">
    <property type="gene designation" value="Gm13262"/>
</dbReference>
<evidence type="ECO:0000313" key="2">
    <source>
        <dbReference type="MGI" id="MGI:3703165"/>
    </source>
</evidence>
<sequence>MFYFLIPPATHSSFLNFIWLVSQSSSGDHNHRFILHRPLSSHKMVTTLGL</sequence>
<reference evidence="1" key="5">
    <citation type="journal article" date="2002" name="Nature">
        <title>Analysis of the mouse transcriptome based on functional annotation of 60,770 full-length cDNAs.</title>
        <authorList>
            <consortium name="The FANTOM Consortium and the RIKEN Genome Exploration Research Group Phase I and II Team"/>
        </authorList>
    </citation>
    <scope>NUCLEOTIDE SEQUENCE</scope>
    <source>
        <strain evidence="1">C57BL/6J</strain>
        <tissue evidence="1">Spleen</tissue>
    </source>
</reference>
<dbReference type="EMBL" id="AK143820">
    <property type="protein sequence ID" value="BAE25551.1"/>
    <property type="molecule type" value="mRNA"/>
</dbReference>